<dbReference type="PANTHER" id="PTHR43450:SF1">
    <property type="entry name" value="ASPARTATE--TRNA LIGASE, CYTOPLASMIC"/>
    <property type="match status" value="1"/>
</dbReference>
<comment type="caution">
    <text evidence="12">The sequence shown here is derived from an EMBL/GenBank/DDBJ whole genome shotgun (WGS) entry which is preliminary data.</text>
</comment>
<dbReference type="InterPro" id="IPR045864">
    <property type="entry name" value="aa-tRNA-synth_II/BPL/LPL"/>
</dbReference>
<keyword evidence="13" id="KW-1185">Reference proteome</keyword>
<proteinExistence type="inferred from homology"/>
<keyword evidence="4" id="KW-0963">Cytoplasm</keyword>
<dbReference type="EC" id="6.1.1.12" evidence="3"/>
<dbReference type="AlphaFoldDB" id="A0A392N4U5"/>
<evidence type="ECO:0000256" key="5">
    <source>
        <dbReference type="ARBA" id="ARBA00022598"/>
    </source>
</evidence>
<dbReference type="PRINTS" id="PR01042">
    <property type="entry name" value="TRNASYNTHASP"/>
</dbReference>
<protein>
    <recommendedName>
        <fullName evidence="3">aspartate--tRNA ligase</fullName>
        <ecNumber evidence="3">6.1.1.12</ecNumber>
    </recommendedName>
</protein>
<dbReference type="GO" id="GO:0003723">
    <property type="term" value="F:RNA binding"/>
    <property type="evidence" value="ECO:0007669"/>
    <property type="project" value="TreeGrafter"/>
</dbReference>
<keyword evidence="5 12" id="KW-0436">Ligase</keyword>
<keyword evidence="6" id="KW-0547">Nucleotide-binding</keyword>
<name>A0A392N4U5_9FABA</name>
<evidence type="ECO:0000256" key="8">
    <source>
        <dbReference type="ARBA" id="ARBA00022917"/>
    </source>
</evidence>
<dbReference type="Proteomes" id="UP000265520">
    <property type="component" value="Unassembled WGS sequence"/>
</dbReference>
<organism evidence="12 13">
    <name type="scientific">Trifolium medium</name>
    <dbReference type="NCBI Taxonomy" id="97028"/>
    <lineage>
        <taxon>Eukaryota</taxon>
        <taxon>Viridiplantae</taxon>
        <taxon>Streptophyta</taxon>
        <taxon>Embryophyta</taxon>
        <taxon>Tracheophyta</taxon>
        <taxon>Spermatophyta</taxon>
        <taxon>Magnoliopsida</taxon>
        <taxon>eudicotyledons</taxon>
        <taxon>Gunneridae</taxon>
        <taxon>Pentapetalae</taxon>
        <taxon>rosids</taxon>
        <taxon>fabids</taxon>
        <taxon>Fabales</taxon>
        <taxon>Fabaceae</taxon>
        <taxon>Papilionoideae</taxon>
        <taxon>50 kb inversion clade</taxon>
        <taxon>NPAAA clade</taxon>
        <taxon>Hologalegina</taxon>
        <taxon>IRL clade</taxon>
        <taxon>Trifolieae</taxon>
        <taxon>Trifolium</taxon>
    </lineage>
</organism>
<accession>A0A392N4U5</accession>
<feature type="domain" description="Aminoacyl-tRNA synthetase class II (D/K/N)" evidence="11">
    <location>
        <begin position="2"/>
        <end position="85"/>
    </location>
</feature>
<evidence type="ECO:0000256" key="9">
    <source>
        <dbReference type="ARBA" id="ARBA00023146"/>
    </source>
</evidence>
<evidence type="ECO:0000256" key="4">
    <source>
        <dbReference type="ARBA" id="ARBA00022490"/>
    </source>
</evidence>
<comment type="subcellular location">
    <subcellularLocation>
        <location evidence="1">Cytoplasm</location>
    </subcellularLocation>
</comment>
<dbReference type="Pfam" id="PF00152">
    <property type="entry name" value="tRNA-synt_2"/>
    <property type="match status" value="1"/>
</dbReference>
<dbReference type="InterPro" id="IPR002312">
    <property type="entry name" value="Asp/Asn-tRNA-synth_IIb"/>
</dbReference>
<evidence type="ECO:0000256" key="7">
    <source>
        <dbReference type="ARBA" id="ARBA00022840"/>
    </source>
</evidence>
<dbReference type="Gene3D" id="3.30.930.10">
    <property type="entry name" value="Bira Bifunctional Protein, Domain 2"/>
    <property type="match status" value="1"/>
</dbReference>
<dbReference type="GO" id="GO:0006422">
    <property type="term" value="P:aspartyl-tRNA aminoacylation"/>
    <property type="evidence" value="ECO:0007669"/>
    <property type="project" value="InterPro"/>
</dbReference>
<gene>
    <name evidence="12" type="ORF">A2U01_0014952</name>
</gene>
<evidence type="ECO:0000256" key="6">
    <source>
        <dbReference type="ARBA" id="ARBA00022741"/>
    </source>
</evidence>
<dbReference type="InterPro" id="IPR004364">
    <property type="entry name" value="Aa-tRNA-synt_II"/>
</dbReference>
<evidence type="ECO:0000256" key="1">
    <source>
        <dbReference type="ARBA" id="ARBA00004496"/>
    </source>
</evidence>
<dbReference type="SUPFAM" id="SSF55681">
    <property type="entry name" value="Class II aaRS and biotin synthetases"/>
    <property type="match status" value="1"/>
</dbReference>
<comment type="catalytic activity">
    <reaction evidence="10">
        <text>tRNA(Asp) + L-aspartate + ATP = L-aspartyl-tRNA(Asp) + AMP + diphosphate</text>
        <dbReference type="Rhea" id="RHEA:19649"/>
        <dbReference type="Rhea" id="RHEA-COMP:9660"/>
        <dbReference type="Rhea" id="RHEA-COMP:9678"/>
        <dbReference type="ChEBI" id="CHEBI:29991"/>
        <dbReference type="ChEBI" id="CHEBI:30616"/>
        <dbReference type="ChEBI" id="CHEBI:33019"/>
        <dbReference type="ChEBI" id="CHEBI:78442"/>
        <dbReference type="ChEBI" id="CHEBI:78516"/>
        <dbReference type="ChEBI" id="CHEBI:456215"/>
        <dbReference type="EC" id="6.1.1.12"/>
    </reaction>
</comment>
<keyword evidence="9" id="KW-0030">Aminoacyl-tRNA synthetase</keyword>
<comment type="similarity">
    <text evidence="2">Belongs to the class-II aminoacyl-tRNA synthetase family. Type 2 subfamily.</text>
</comment>
<evidence type="ECO:0000313" key="12">
    <source>
        <dbReference type="EMBL" id="MCH93998.1"/>
    </source>
</evidence>
<keyword evidence="8" id="KW-0648">Protein biosynthesis</keyword>
<evidence type="ECO:0000256" key="3">
    <source>
        <dbReference type="ARBA" id="ARBA00012841"/>
    </source>
</evidence>
<keyword evidence="7" id="KW-0067">ATP-binding</keyword>
<sequence>MPFYTMPCHDKPEYSNSFTVFIRDEEIISGAQRIHEPNLLEQRAHACGINIETISTYFDSFRHGAPLYGGFGANLERVVILFCGLIDNGSPYSFDMDCHPI</sequence>
<dbReference type="GO" id="GO:0005829">
    <property type="term" value="C:cytosol"/>
    <property type="evidence" value="ECO:0007669"/>
    <property type="project" value="TreeGrafter"/>
</dbReference>
<dbReference type="InterPro" id="IPR004523">
    <property type="entry name" value="Asp-tRNA_synthase_2"/>
</dbReference>
<dbReference type="GO" id="GO:0005524">
    <property type="term" value="F:ATP binding"/>
    <property type="evidence" value="ECO:0007669"/>
    <property type="project" value="UniProtKB-KW"/>
</dbReference>
<evidence type="ECO:0000259" key="11">
    <source>
        <dbReference type="Pfam" id="PF00152"/>
    </source>
</evidence>
<evidence type="ECO:0000256" key="10">
    <source>
        <dbReference type="ARBA" id="ARBA00047904"/>
    </source>
</evidence>
<reference evidence="12 13" key="1">
    <citation type="journal article" date="2018" name="Front. Plant Sci.">
        <title>Red Clover (Trifolium pratense) and Zigzag Clover (T. medium) - A Picture of Genomic Similarities and Differences.</title>
        <authorList>
            <person name="Dluhosova J."/>
            <person name="Istvanek J."/>
            <person name="Nedelnik J."/>
            <person name="Repkova J."/>
        </authorList>
    </citation>
    <scope>NUCLEOTIDE SEQUENCE [LARGE SCALE GENOMIC DNA]</scope>
    <source>
        <strain evidence="13">cv. 10/8</strain>
        <tissue evidence="12">Leaf</tissue>
    </source>
</reference>
<dbReference type="GO" id="GO:0004815">
    <property type="term" value="F:aspartate-tRNA ligase activity"/>
    <property type="evidence" value="ECO:0007669"/>
    <property type="project" value="UniProtKB-EC"/>
</dbReference>
<dbReference type="PANTHER" id="PTHR43450">
    <property type="entry name" value="ASPARTYL-TRNA SYNTHETASE"/>
    <property type="match status" value="1"/>
</dbReference>
<evidence type="ECO:0000313" key="13">
    <source>
        <dbReference type="Proteomes" id="UP000265520"/>
    </source>
</evidence>
<evidence type="ECO:0000256" key="2">
    <source>
        <dbReference type="ARBA" id="ARBA00005312"/>
    </source>
</evidence>
<dbReference type="EMBL" id="LXQA010026244">
    <property type="protein sequence ID" value="MCH93998.1"/>
    <property type="molecule type" value="Genomic_DNA"/>
</dbReference>
<dbReference type="GO" id="GO:0017101">
    <property type="term" value="C:aminoacyl-tRNA synthetase multienzyme complex"/>
    <property type="evidence" value="ECO:0007669"/>
    <property type="project" value="TreeGrafter"/>
</dbReference>